<evidence type="ECO:0000313" key="2">
    <source>
        <dbReference type="Proteomes" id="UP000002194"/>
    </source>
</evidence>
<dbReference type="AlphaFoldDB" id="Q728Z9"/>
<accession>Q728Z9</accession>
<dbReference type="STRING" id="882.DVU_2453"/>
<proteinExistence type="predicted"/>
<dbReference type="EnsemblBacteria" id="AAS96925">
    <property type="protein sequence ID" value="AAS96925"/>
    <property type="gene ID" value="DVU_2453"/>
</dbReference>
<dbReference type="HOGENOM" id="CLU_3389132_0_0_7"/>
<organism evidence="1 2">
    <name type="scientific">Nitratidesulfovibrio vulgaris (strain ATCC 29579 / DSM 644 / CCUG 34227 / NCIMB 8303 / VKM B-1760 / Hildenborough)</name>
    <name type="common">Desulfovibrio vulgaris</name>
    <dbReference type="NCBI Taxonomy" id="882"/>
    <lineage>
        <taxon>Bacteria</taxon>
        <taxon>Pseudomonadati</taxon>
        <taxon>Thermodesulfobacteriota</taxon>
        <taxon>Desulfovibrionia</taxon>
        <taxon>Desulfovibrionales</taxon>
        <taxon>Desulfovibrionaceae</taxon>
        <taxon>Nitratidesulfovibrio</taxon>
    </lineage>
</organism>
<dbReference type="PATRIC" id="fig|882.5.peg.2221"/>
<gene>
    <name evidence="1" type="ordered locus">DVU_2453</name>
</gene>
<dbReference type="PaxDb" id="882-DVU_2453"/>
<dbReference type="KEGG" id="dvu:DVU_2453"/>
<name>Q728Z9_NITV2</name>
<evidence type="ECO:0000313" key="1">
    <source>
        <dbReference type="EMBL" id="AAS96925.1"/>
    </source>
</evidence>
<keyword evidence="2" id="KW-1185">Reference proteome</keyword>
<dbReference type="Proteomes" id="UP000002194">
    <property type="component" value="Chromosome"/>
</dbReference>
<protein>
    <submittedName>
        <fullName evidence="1">Uncharacterized protein</fullName>
    </submittedName>
</protein>
<sequence>MIGEYALRALDVSLSSLFWRFGMLLHCLAFAD</sequence>
<reference evidence="1 2" key="1">
    <citation type="journal article" date="2004" name="Nat. Biotechnol.">
        <title>The genome sequence of the anaerobic, sulfate-reducing bacterium Desulfovibrio vulgaris Hildenborough.</title>
        <authorList>
            <person name="Heidelberg J.F."/>
            <person name="Seshadri R."/>
            <person name="Haveman S.A."/>
            <person name="Hemme C.L."/>
            <person name="Paulsen I.T."/>
            <person name="Kolonay J.F."/>
            <person name="Eisen J.A."/>
            <person name="Ward N."/>
            <person name="Methe B."/>
            <person name="Brinkac L.M."/>
            <person name="Daugherty S.C."/>
            <person name="Deboy R.T."/>
            <person name="Dodson R.J."/>
            <person name="Durkin A.S."/>
            <person name="Madupu R."/>
            <person name="Nelson W.C."/>
            <person name="Sullivan S.A."/>
            <person name="Fouts D."/>
            <person name="Haft D.H."/>
            <person name="Selengut J."/>
            <person name="Peterson J.D."/>
            <person name="Davidsen T.M."/>
            <person name="Zafar N."/>
            <person name="Zhou L."/>
            <person name="Radune D."/>
            <person name="Dimitrov G."/>
            <person name="Hance M."/>
            <person name="Tran K."/>
            <person name="Khouri H."/>
            <person name="Gill J."/>
            <person name="Utterback T.R."/>
            <person name="Feldblyum T.V."/>
            <person name="Wall J.D."/>
            <person name="Voordouw G."/>
            <person name="Fraser C.M."/>
        </authorList>
    </citation>
    <scope>NUCLEOTIDE SEQUENCE [LARGE SCALE GENOMIC DNA]</scope>
    <source>
        <strain evidence="2">ATCC 29579 / DSM 644 / NCIMB 8303 / VKM B-1760 / Hildenborough</strain>
    </source>
</reference>
<dbReference type="EMBL" id="AE017285">
    <property type="protein sequence ID" value="AAS96925.1"/>
    <property type="molecule type" value="Genomic_DNA"/>
</dbReference>